<dbReference type="Proteomes" id="UP000016930">
    <property type="component" value="Unassembled WGS sequence"/>
</dbReference>
<dbReference type="PANTHER" id="PTHR38702:SF1">
    <property type="entry name" value="CALPONIN-HOMOLOGY (CH) DOMAIN-CONTAINING PROTEIN"/>
    <property type="match status" value="1"/>
</dbReference>
<sequence>MDTTQTPIPAPSDDTSEQKSRRQVAFYPNMNSSNKPQKPFSRSAAKRESVMALGSIEHLQHYFTKTGIKAESDPLKKPHHGMVPAIGGPSGLSIKPSRHVGRDFQLPPSPAIPPVVQPSFPPHIKIVETDPENLRPGVIEDLGGVASAWELDGTTPPQDTTLLTAGEVQKEEIDVLDVLKTTTRAVRSVRNYLMSLPDESTGPTSHQSFRPQTLSSTPMSKRQASQPNSPSDPLTRIRKSALEVLSVLREVEEKTRLPLEHDAYDAQSDHGSLPEHGTASRSASPTEPAFLDGDTSVSISFIEISGHSRPVPVWEDEVDDFNQLSEEEREKRERWDERLVLSGGWLYRQDVRLVDLAREREVVARYVNTVDEVLFGGTQDGKRGWHRERDRALRKERQERSKGRRVSAGDAIEQSEPEMGRSKRRVVSTGMLDAMRSLVVTEEPEGMETVSEEDSVDDDELPDWAKRTTFIDDPLGRLRALLAASLPSHLQALLPPAPPDGAALLKVLSAGQMLCVAYNTGVRRSRKPWGYVSKDAIHDIVALELQSSEDSTSEKNKRGWTFRRTDNLRLWAAALKLRYLIPITSPSSLEPIKRSRTPTPGDTPTGTPSISPSPSTIRFPGVTMEDSITFDAPLVARLDNGWEDMLESAVLKWVDAVVDERRGER</sequence>
<gene>
    <name evidence="2" type="ORF">CERSUDRAFT_156446</name>
</gene>
<feature type="compositionally biased region" description="Basic and acidic residues" evidence="1">
    <location>
        <begin position="258"/>
        <end position="268"/>
    </location>
</feature>
<proteinExistence type="predicted"/>
<feature type="compositionally biased region" description="Low complexity" evidence="1">
    <location>
        <begin position="597"/>
        <end position="617"/>
    </location>
</feature>
<dbReference type="PANTHER" id="PTHR38702">
    <property type="entry name" value="CALPONIN-HOMOLOGY (CH) DOMAIN-CONTAINING PROTEIN"/>
    <property type="match status" value="1"/>
</dbReference>
<keyword evidence="3" id="KW-1185">Reference proteome</keyword>
<name>M2RAB8_CERS8</name>
<feature type="region of interest" description="Disordered" evidence="1">
    <location>
        <begin position="381"/>
        <end position="425"/>
    </location>
</feature>
<feature type="region of interest" description="Disordered" evidence="1">
    <location>
        <begin position="258"/>
        <end position="291"/>
    </location>
</feature>
<feature type="compositionally biased region" description="Basic and acidic residues" evidence="1">
    <location>
        <begin position="381"/>
        <end position="401"/>
    </location>
</feature>
<dbReference type="AlphaFoldDB" id="M2RAB8"/>
<evidence type="ECO:0000313" key="3">
    <source>
        <dbReference type="Proteomes" id="UP000016930"/>
    </source>
</evidence>
<dbReference type="HOGENOM" id="CLU_013928_0_0_1"/>
<protein>
    <submittedName>
        <fullName evidence="2">Uncharacterized protein</fullName>
    </submittedName>
</protein>
<feature type="region of interest" description="Disordered" evidence="1">
    <location>
        <begin position="1"/>
        <end position="48"/>
    </location>
</feature>
<accession>M2RAB8</accession>
<dbReference type="OrthoDB" id="2942533at2759"/>
<evidence type="ECO:0000313" key="2">
    <source>
        <dbReference type="EMBL" id="EMD35736.1"/>
    </source>
</evidence>
<feature type="region of interest" description="Disordered" evidence="1">
    <location>
        <begin position="590"/>
        <end position="617"/>
    </location>
</feature>
<dbReference type="EMBL" id="KB445799">
    <property type="protein sequence ID" value="EMD35736.1"/>
    <property type="molecule type" value="Genomic_DNA"/>
</dbReference>
<feature type="compositionally biased region" description="Polar residues" evidence="1">
    <location>
        <begin position="201"/>
        <end position="232"/>
    </location>
</feature>
<evidence type="ECO:0000256" key="1">
    <source>
        <dbReference type="SAM" id="MobiDB-lite"/>
    </source>
</evidence>
<reference evidence="2 3" key="1">
    <citation type="journal article" date="2012" name="Proc. Natl. Acad. Sci. U.S.A.">
        <title>Comparative genomics of Ceriporiopsis subvermispora and Phanerochaete chrysosporium provide insight into selective ligninolysis.</title>
        <authorList>
            <person name="Fernandez-Fueyo E."/>
            <person name="Ruiz-Duenas F.J."/>
            <person name="Ferreira P."/>
            <person name="Floudas D."/>
            <person name="Hibbett D.S."/>
            <person name="Canessa P."/>
            <person name="Larrondo L.F."/>
            <person name="James T.Y."/>
            <person name="Seelenfreund D."/>
            <person name="Lobos S."/>
            <person name="Polanco R."/>
            <person name="Tello M."/>
            <person name="Honda Y."/>
            <person name="Watanabe T."/>
            <person name="Watanabe T."/>
            <person name="Ryu J.S."/>
            <person name="Kubicek C.P."/>
            <person name="Schmoll M."/>
            <person name="Gaskell J."/>
            <person name="Hammel K.E."/>
            <person name="St John F.J."/>
            <person name="Vanden Wymelenberg A."/>
            <person name="Sabat G."/>
            <person name="Splinter BonDurant S."/>
            <person name="Syed K."/>
            <person name="Yadav J.S."/>
            <person name="Doddapaneni H."/>
            <person name="Subramanian V."/>
            <person name="Lavin J.L."/>
            <person name="Oguiza J.A."/>
            <person name="Perez G."/>
            <person name="Pisabarro A.G."/>
            <person name="Ramirez L."/>
            <person name="Santoyo F."/>
            <person name="Master E."/>
            <person name="Coutinho P.M."/>
            <person name="Henrissat B."/>
            <person name="Lombard V."/>
            <person name="Magnuson J.K."/>
            <person name="Kuees U."/>
            <person name="Hori C."/>
            <person name="Igarashi K."/>
            <person name="Samejima M."/>
            <person name="Held B.W."/>
            <person name="Barry K.W."/>
            <person name="LaButti K.M."/>
            <person name="Lapidus A."/>
            <person name="Lindquist E.A."/>
            <person name="Lucas S.M."/>
            <person name="Riley R."/>
            <person name="Salamov A.A."/>
            <person name="Hoffmeister D."/>
            <person name="Schwenk D."/>
            <person name="Hadar Y."/>
            <person name="Yarden O."/>
            <person name="de Vries R.P."/>
            <person name="Wiebenga A."/>
            <person name="Stenlid J."/>
            <person name="Eastwood D."/>
            <person name="Grigoriev I.V."/>
            <person name="Berka R.M."/>
            <person name="Blanchette R.A."/>
            <person name="Kersten P."/>
            <person name="Martinez A.T."/>
            <person name="Vicuna R."/>
            <person name="Cullen D."/>
        </authorList>
    </citation>
    <scope>NUCLEOTIDE SEQUENCE [LARGE SCALE GENOMIC DNA]</scope>
    <source>
        <strain evidence="2 3">B</strain>
    </source>
</reference>
<feature type="region of interest" description="Disordered" evidence="1">
    <location>
        <begin position="195"/>
        <end position="237"/>
    </location>
</feature>
<organism evidence="2 3">
    <name type="scientific">Ceriporiopsis subvermispora (strain B)</name>
    <name type="common">White-rot fungus</name>
    <name type="synonym">Gelatoporia subvermispora</name>
    <dbReference type="NCBI Taxonomy" id="914234"/>
    <lineage>
        <taxon>Eukaryota</taxon>
        <taxon>Fungi</taxon>
        <taxon>Dikarya</taxon>
        <taxon>Basidiomycota</taxon>
        <taxon>Agaricomycotina</taxon>
        <taxon>Agaricomycetes</taxon>
        <taxon>Polyporales</taxon>
        <taxon>Gelatoporiaceae</taxon>
        <taxon>Gelatoporia</taxon>
    </lineage>
</organism>
<dbReference type="STRING" id="914234.M2RAB8"/>